<comment type="similarity">
    <text evidence="2">Belongs to the G-protein coupled receptor 2 family. Mth subfamily.</text>
</comment>
<gene>
    <name evidence="13" type="ORF">LSTR_LSTR007135</name>
</gene>
<evidence type="ECO:0000313" key="14">
    <source>
        <dbReference type="Proteomes" id="UP000291343"/>
    </source>
</evidence>
<dbReference type="GO" id="GO:0016020">
    <property type="term" value="C:membrane"/>
    <property type="evidence" value="ECO:0007669"/>
    <property type="project" value="UniProtKB-SubCell"/>
</dbReference>
<keyword evidence="7 10" id="KW-0472">Membrane</keyword>
<dbReference type="PANTHER" id="PTHR46953">
    <property type="entry name" value="G-PROTEIN COUPLED RECEPTOR MTH-LIKE 1-RELATED"/>
    <property type="match status" value="1"/>
</dbReference>
<dbReference type="InterPro" id="IPR023311">
    <property type="entry name" value="Methusela_ecto_dom_2"/>
</dbReference>
<evidence type="ECO:0000256" key="10">
    <source>
        <dbReference type="SAM" id="Phobius"/>
    </source>
</evidence>
<dbReference type="PANTHER" id="PTHR46953:SF1">
    <property type="entry name" value="G-PROTEIN COUPLED RECEPTOR MTH-LIKE 1-RELATED"/>
    <property type="match status" value="1"/>
</dbReference>
<dbReference type="SUPFAM" id="SSF63877">
    <property type="entry name" value="Methuselah ectodomain"/>
    <property type="match status" value="1"/>
</dbReference>
<keyword evidence="6" id="KW-0297">G-protein coupled receptor</keyword>
<dbReference type="InParanoid" id="A0A482WW96"/>
<keyword evidence="4 11" id="KW-0732">Signal</keyword>
<proteinExistence type="inferred from homology"/>
<organism evidence="13 14">
    <name type="scientific">Laodelphax striatellus</name>
    <name type="common">Small brown planthopper</name>
    <name type="synonym">Delphax striatella</name>
    <dbReference type="NCBI Taxonomy" id="195883"/>
    <lineage>
        <taxon>Eukaryota</taxon>
        <taxon>Metazoa</taxon>
        <taxon>Ecdysozoa</taxon>
        <taxon>Arthropoda</taxon>
        <taxon>Hexapoda</taxon>
        <taxon>Insecta</taxon>
        <taxon>Pterygota</taxon>
        <taxon>Neoptera</taxon>
        <taxon>Paraneoptera</taxon>
        <taxon>Hemiptera</taxon>
        <taxon>Auchenorrhyncha</taxon>
        <taxon>Fulgoroidea</taxon>
        <taxon>Delphacidae</taxon>
        <taxon>Criomorphinae</taxon>
        <taxon>Laodelphax</taxon>
    </lineage>
</organism>
<evidence type="ECO:0000313" key="13">
    <source>
        <dbReference type="EMBL" id="RZF37773.1"/>
    </source>
</evidence>
<evidence type="ECO:0000256" key="8">
    <source>
        <dbReference type="ARBA" id="ARBA00023170"/>
    </source>
</evidence>
<accession>A0A482WW96</accession>
<evidence type="ECO:0000256" key="7">
    <source>
        <dbReference type="ARBA" id="ARBA00023136"/>
    </source>
</evidence>
<feature type="transmembrane region" description="Helical" evidence="10">
    <location>
        <begin position="166"/>
        <end position="187"/>
    </location>
</feature>
<dbReference type="GO" id="GO:0004930">
    <property type="term" value="F:G protein-coupled receptor activity"/>
    <property type="evidence" value="ECO:0007669"/>
    <property type="project" value="UniProtKB-KW"/>
</dbReference>
<dbReference type="PROSITE" id="PS50261">
    <property type="entry name" value="G_PROTEIN_RECEP_F2_4"/>
    <property type="match status" value="1"/>
</dbReference>
<dbReference type="OrthoDB" id="6134459at2759"/>
<evidence type="ECO:0000256" key="4">
    <source>
        <dbReference type="ARBA" id="ARBA00022729"/>
    </source>
</evidence>
<evidence type="ECO:0000256" key="6">
    <source>
        <dbReference type="ARBA" id="ARBA00023040"/>
    </source>
</evidence>
<dbReference type="GO" id="GO:0007166">
    <property type="term" value="P:cell surface receptor signaling pathway"/>
    <property type="evidence" value="ECO:0007669"/>
    <property type="project" value="InterPro"/>
</dbReference>
<keyword evidence="9" id="KW-0807">Transducer</keyword>
<feature type="domain" description="G-protein coupled receptors family 2 profile 2" evidence="12">
    <location>
        <begin position="163"/>
        <end position="428"/>
    </location>
</feature>
<evidence type="ECO:0000256" key="3">
    <source>
        <dbReference type="ARBA" id="ARBA00022692"/>
    </source>
</evidence>
<protein>
    <recommendedName>
        <fullName evidence="12">G-protein coupled receptors family 2 profile 2 domain-containing protein</fullName>
    </recommendedName>
</protein>
<dbReference type="STRING" id="195883.A0A482WW96"/>
<feature type="transmembrane region" description="Helical" evidence="10">
    <location>
        <begin position="230"/>
        <end position="255"/>
    </location>
</feature>
<feature type="transmembrane region" description="Helical" evidence="10">
    <location>
        <begin position="405"/>
        <end position="428"/>
    </location>
</feature>
<feature type="chain" id="PRO_5019837275" description="G-protein coupled receptors family 2 profile 2 domain-containing protein" evidence="11">
    <location>
        <begin position="27"/>
        <end position="447"/>
    </location>
</feature>
<keyword evidence="8" id="KW-0675">Receptor</keyword>
<dbReference type="InterPro" id="IPR052808">
    <property type="entry name" value="GPCR_Mth-like"/>
</dbReference>
<evidence type="ECO:0000259" key="12">
    <source>
        <dbReference type="PROSITE" id="PS50261"/>
    </source>
</evidence>
<feature type="transmembrane region" description="Helical" evidence="10">
    <location>
        <begin position="199"/>
        <end position="218"/>
    </location>
</feature>
<keyword evidence="5 10" id="KW-1133">Transmembrane helix</keyword>
<keyword evidence="3 10" id="KW-0812">Transmembrane</keyword>
<feature type="transmembrane region" description="Helical" evidence="10">
    <location>
        <begin position="276"/>
        <end position="300"/>
    </location>
</feature>
<dbReference type="Proteomes" id="UP000291343">
    <property type="component" value="Unassembled WGS sequence"/>
</dbReference>
<dbReference type="InterPro" id="IPR000832">
    <property type="entry name" value="GPCR_2_secretin-like"/>
</dbReference>
<feature type="transmembrane region" description="Helical" evidence="10">
    <location>
        <begin position="320"/>
        <end position="342"/>
    </location>
</feature>
<feature type="signal peptide" evidence="11">
    <location>
        <begin position="1"/>
        <end position="26"/>
    </location>
</feature>
<evidence type="ECO:0000256" key="11">
    <source>
        <dbReference type="SAM" id="SignalP"/>
    </source>
</evidence>
<comment type="subcellular location">
    <subcellularLocation>
        <location evidence="1">Membrane</location>
        <topology evidence="1">Multi-pass membrane protein</topology>
    </subcellularLocation>
</comment>
<evidence type="ECO:0000256" key="1">
    <source>
        <dbReference type="ARBA" id="ARBA00004141"/>
    </source>
</evidence>
<comment type="caution">
    <text evidence="13">The sequence shown here is derived from an EMBL/GenBank/DDBJ whole genome shotgun (WGS) entry which is preliminary data.</text>
</comment>
<dbReference type="InterPro" id="IPR017981">
    <property type="entry name" value="GPCR_2-like_7TM"/>
</dbReference>
<dbReference type="Pfam" id="PF00002">
    <property type="entry name" value="7tm_2"/>
    <property type="match status" value="1"/>
</dbReference>
<dbReference type="Gene3D" id="1.20.1070.10">
    <property type="entry name" value="Rhodopsin 7-helix transmembrane proteins"/>
    <property type="match status" value="1"/>
</dbReference>
<keyword evidence="14" id="KW-1185">Reference proteome</keyword>
<dbReference type="Gene3D" id="2.170.180.11">
    <property type="entry name" value="Methuselah ectodomain, domain 2"/>
    <property type="match status" value="1"/>
</dbReference>
<evidence type="ECO:0000256" key="9">
    <source>
        <dbReference type="ARBA" id="ARBA00023224"/>
    </source>
</evidence>
<sequence>MKLRNKMFQFVLKLCVIVSILLAVDAVSVKQVPDRWIVPKCCPLGFTLSEQSPPSSCVPTALMLEPEYWGADPLPPNDTQVDVLIGNPCPYGKYRLEPHKDSLDEFIVLRNGSLLVPFQNPYLLDITDYCLDLFETPNGPVALPLICFSSSSEQSPDFWKNLALTIYPLGLLLSVPFLIATLLIYALIPELRDTRGKSLCCHISCLILAYIALATVQLGGPSLSENMCVMIAFLIQFSFLACFFWLNVLCFDTWWRVTSPFTYSNHKIELKKMLWYSLYAWCFPLLVLLSTVLMELTPFIPPSYLKPNFAYNCWFSNDLAALGYFYGPMGFILISNMVFFLLSARRLCKPIHFYADTKAEAPVSQKTALQRRLDMFKQCAFLFVVMGVNWFAELISWALGGPSAVWFVTDVLNTLQGVIIFIIFVLYVPRAKRLTMQFISSRFGQSE</sequence>
<feature type="transmembrane region" description="Helical" evidence="10">
    <location>
        <begin position="379"/>
        <end position="399"/>
    </location>
</feature>
<reference evidence="13 14" key="1">
    <citation type="journal article" date="2017" name="Gigascience">
        <title>Genome sequence of the small brown planthopper, Laodelphax striatellus.</title>
        <authorList>
            <person name="Zhu J."/>
            <person name="Jiang F."/>
            <person name="Wang X."/>
            <person name="Yang P."/>
            <person name="Bao Y."/>
            <person name="Zhao W."/>
            <person name="Wang W."/>
            <person name="Lu H."/>
            <person name="Wang Q."/>
            <person name="Cui N."/>
            <person name="Li J."/>
            <person name="Chen X."/>
            <person name="Luo L."/>
            <person name="Yu J."/>
            <person name="Kang L."/>
            <person name="Cui F."/>
        </authorList>
    </citation>
    <scope>NUCLEOTIDE SEQUENCE [LARGE SCALE GENOMIC DNA]</scope>
    <source>
        <strain evidence="13">Lst14</strain>
    </source>
</reference>
<dbReference type="InterPro" id="IPR036272">
    <property type="entry name" value="Methuselah_N_sf"/>
</dbReference>
<evidence type="ECO:0000256" key="2">
    <source>
        <dbReference type="ARBA" id="ARBA00008979"/>
    </source>
</evidence>
<name>A0A482WW96_LAOST</name>
<dbReference type="CDD" id="cd15039">
    <property type="entry name" value="7tmB3_Methuselah-like"/>
    <property type="match status" value="1"/>
</dbReference>
<dbReference type="EMBL" id="QKKF02023298">
    <property type="protein sequence ID" value="RZF37773.1"/>
    <property type="molecule type" value="Genomic_DNA"/>
</dbReference>
<dbReference type="SUPFAM" id="SSF81321">
    <property type="entry name" value="Family A G protein-coupled receptor-like"/>
    <property type="match status" value="1"/>
</dbReference>
<dbReference type="AlphaFoldDB" id="A0A482WW96"/>
<evidence type="ECO:0000256" key="5">
    <source>
        <dbReference type="ARBA" id="ARBA00022989"/>
    </source>
</evidence>